<dbReference type="EMBL" id="LWDL01000009">
    <property type="protein sequence ID" value="OQW53362.1"/>
    <property type="molecule type" value="Genomic_DNA"/>
</dbReference>
<comment type="caution">
    <text evidence="7">The sequence shown here is derived from an EMBL/GenBank/DDBJ whole genome shotgun (WGS) entry which is preliminary data.</text>
</comment>
<evidence type="ECO:0000313" key="8">
    <source>
        <dbReference type="Proteomes" id="UP000192872"/>
    </source>
</evidence>
<dbReference type="InterPro" id="IPR016156">
    <property type="entry name" value="FAD/NAD-linked_Rdtase_dimer_sf"/>
</dbReference>
<sequence>MAEHCLIIGAGQAGLTVAQSLREHGFTGAITLAGDEPHAPYQRPPLSKKVLSGEMAPERLVLKPPAFFAAQAINWRGDLAIRNIDIKTGRAHHDGGTIAYDRLVLATGTSARSLSMRDVPKSGVFTLRGIDDVMLLRPHIAAGHRLVIIGAGYIGLEVAAIASALGADVTVIEAAPRVLARSVGVEVSRYFESVHRQRGVKIELGVTLEGIETTPQGLVAVAGGGRRFAADAVLIAVGSTPRTELAAAAGLSVDDGIVVDSACRTSQEHIVAAGDCTRFFSTRYQRHVRLESVQNAIDQAKAAAATLAGGTPGYDPLPWFWSDQFDLKLQIAGLSQGHDRIILRGNPASHMFSAFYFAGLTLIAVDTINRPRDHMLARRVIGRALRRDPDEIARDDIDQWETLFEG</sequence>
<dbReference type="Pfam" id="PF07992">
    <property type="entry name" value="Pyr_redox_2"/>
    <property type="match status" value="1"/>
</dbReference>
<evidence type="ECO:0000256" key="4">
    <source>
        <dbReference type="ARBA" id="ARBA00023002"/>
    </source>
</evidence>
<dbReference type="PRINTS" id="PR00411">
    <property type="entry name" value="PNDRDTASEI"/>
</dbReference>
<dbReference type="AlphaFoldDB" id="A0A1W9I1B0"/>
<evidence type="ECO:0000313" key="7">
    <source>
        <dbReference type="EMBL" id="OQW53362.1"/>
    </source>
</evidence>
<dbReference type="PRINTS" id="PR00368">
    <property type="entry name" value="FADPNR"/>
</dbReference>
<organism evidence="7 8">
    <name type="scientific">Candidatus Raskinella chloraquaticus</name>
    <dbReference type="NCBI Taxonomy" id="1951219"/>
    <lineage>
        <taxon>Bacteria</taxon>
        <taxon>Pseudomonadati</taxon>
        <taxon>Pseudomonadota</taxon>
        <taxon>Alphaproteobacteria</taxon>
        <taxon>Hyphomicrobiales</taxon>
        <taxon>Phreatobacteraceae</taxon>
        <taxon>Candidatus Raskinella</taxon>
    </lineage>
</organism>
<feature type="domain" description="FAD/NAD(P)-binding" evidence="5">
    <location>
        <begin position="4"/>
        <end position="300"/>
    </location>
</feature>
<evidence type="ECO:0000256" key="2">
    <source>
        <dbReference type="ARBA" id="ARBA00022630"/>
    </source>
</evidence>
<dbReference type="GO" id="GO:0005737">
    <property type="term" value="C:cytoplasm"/>
    <property type="evidence" value="ECO:0007669"/>
    <property type="project" value="TreeGrafter"/>
</dbReference>
<dbReference type="InterPro" id="IPR050446">
    <property type="entry name" value="FAD-oxidoreductase/Apoptosis"/>
</dbReference>
<evidence type="ECO:0000256" key="3">
    <source>
        <dbReference type="ARBA" id="ARBA00022827"/>
    </source>
</evidence>
<dbReference type="InterPro" id="IPR028202">
    <property type="entry name" value="Reductase_C"/>
</dbReference>
<dbReference type="Gene3D" id="3.30.390.30">
    <property type="match status" value="1"/>
</dbReference>
<dbReference type="Proteomes" id="UP000192872">
    <property type="component" value="Unassembled WGS sequence"/>
</dbReference>
<evidence type="ECO:0000256" key="1">
    <source>
        <dbReference type="ARBA" id="ARBA00001974"/>
    </source>
</evidence>
<keyword evidence="4" id="KW-0560">Oxidoreductase</keyword>
<proteinExistence type="predicted"/>
<dbReference type="RefSeq" id="WP_376800290.1">
    <property type="nucleotide sequence ID" value="NZ_DBNB01000037.1"/>
</dbReference>
<keyword evidence="2" id="KW-0285">Flavoprotein</keyword>
<dbReference type="Pfam" id="PF14759">
    <property type="entry name" value="Reductase_C"/>
    <property type="match status" value="1"/>
</dbReference>
<reference evidence="7 8" key="1">
    <citation type="journal article" date="2017" name="Water Res.">
        <title>Comammox in drinking water systems.</title>
        <authorList>
            <person name="Wang Y."/>
            <person name="Ma L."/>
            <person name="Mao Y."/>
            <person name="Jiang X."/>
            <person name="Xia Y."/>
            <person name="Yu K."/>
            <person name="Li B."/>
            <person name="Zhang T."/>
        </authorList>
    </citation>
    <scope>NUCLEOTIDE SEQUENCE [LARGE SCALE GENOMIC DNA]</scope>
    <source>
        <strain evidence="7">SG_bin8</strain>
    </source>
</reference>
<feature type="domain" description="Reductase C-terminal" evidence="6">
    <location>
        <begin position="319"/>
        <end position="396"/>
    </location>
</feature>
<keyword evidence="3" id="KW-0274">FAD</keyword>
<gene>
    <name evidence="7" type="ORF">A4S15_05045</name>
</gene>
<evidence type="ECO:0000259" key="6">
    <source>
        <dbReference type="Pfam" id="PF14759"/>
    </source>
</evidence>
<accession>A0A1W9I1B0</accession>
<dbReference type="SUPFAM" id="SSF51905">
    <property type="entry name" value="FAD/NAD(P)-binding domain"/>
    <property type="match status" value="2"/>
</dbReference>
<dbReference type="SUPFAM" id="SSF55424">
    <property type="entry name" value="FAD/NAD-linked reductases, dimerisation (C-terminal) domain"/>
    <property type="match status" value="1"/>
</dbReference>
<name>A0A1W9I1B0_9HYPH</name>
<dbReference type="Gene3D" id="3.50.50.60">
    <property type="entry name" value="FAD/NAD(P)-binding domain"/>
    <property type="match status" value="2"/>
</dbReference>
<dbReference type="InterPro" id="IPR023753">
    <property type="entry name" value="FAD/NAD-binding_dom"/>
</dbReference>
<dbReference type="PANTHER" id="PTHR43557:SF2">
    <property type="entry name" value="RIESKE DOMAIN-CONTAINING PROTEIN-RELATED"/>
    <property type="match status" value="1"/>
</dbReference>
<evidence type="ECO:0008006" key="9">
    <source>
        <dbReference type="Google" id="ProtNLM"/>
    </source>
</evidence>
<comment type="cofactor">
    <cofactor evidence="1">
        <name>FAD</name>
        <dbReference type="ChEBI" id="CHEBI:57692"/>
    </cofactor>
</comment>
<dbReference type="GO" id="GO:0016651">
    <property type="term" value="F:oxidoreductase activity, acting on NAD(P)H"/>
    <property type="evidence" value="ECO:0007669"/>
    <property type="project" value="TreeGrafter"/>
</dbReference>
<dbReference type="STRING" id="1827387.A4S15_05045"/>
<evidence type="ECO:0000259" key="5">
    <source>
        <dbReference type="Pfam" id="PF07992"/>
    </source>
</evidence>
<dbReference type="InterPro" id="IPR036188">
    <property type="entry name" value="FAD/NAD-bd_sf"/>
</dbReference>
<protein>
    <recommendedName>
        <fullName evidence="9">Pyridine nucleotide-disulfide oxidoreductase</fullName>
    </recommendedName>
</protein>
<dbReference type="PANTHER" id="PTHR43557">
    <property type="entry name" value="APOPTOSIS-INDUCING FACTOR 1"/>
    <property type="match status" value="1"/>
</dbReference>